<dbReference type="Pfam" id="PF20398">
    <property type="entry name" value="DUF6691"/>
    <property type="match status" value="1"/>
</dbReference>
<reference evidence="3" key="1">
    <citation type="journal article" date="2018" name="Genome Announc.">
        <title>Complete genome sequence of a Dickeya fangzhongdai type strain causing bleeding canker of pear tree trunks.</title>
        <authorList>
            <person name="Zhao Y."/>
            <person name="Tian Y."/>
            <person name="Li X."/>
            <person name="Hu B."/>
        </authorList>
    </citation>
    <scope>NUCLEOTIDE SEQUENCE [LARGE SCALE GENOMIC DNA]</scope>
    <source>
        <strain evidence="3">DSM 101947</strain>
    </source>
</reference>
<organism evidence="2 3">
    <name type="scientific">Dickeya fangzhongdai</name>
    <dbReference type="NCBI Taxonomy" id="1778540"/>
    <lineage>
        <taxon>Bacteria</taxon>
        <taxon>Pseudomonadati</taxon>
        <taxon>Pseudomonadota</taxon>
        <taxon>Gammaproteobacteria</taxon>
        <taxon>Enterobacterales</taxon>
        <taxon>Pectobacteriaceae</taxon>
        <taxon>Dickeya</taxon>
    </lineage>
</organism>
<proteinExistence type="predicted"/>
<feature type="transmembrane region" description="Helical" evidence="1">
    <location>
        <begin position="41"/>
        <end position="60"/>
    </location>
</feature>
<evidence type="ECO:0000313" key="3">
    <source>
        <dbReference type="Proteomes" id="UP000231901"/>
    </source>
</evidence>
<feature type="transmembrane region" description="Helical" evidence="1">
    <location>
        <begin position="117"/>
        <end position="135"/>
    </location>
</feature>
<accession>A0A2K8QGX3</accession>
<dbReference type="GeneID" id="66562929"/>
<dbReference type="KEGG" id="dfn:CVE23_01050"/>
<dbReference type="InterPro" id="IPR046513">
    <property type="entry name" value="DUF6691"/>
</dbReference>
<evidence type="ECO:0008006" key="4">
    <source>
        <dbReference type="Google" id="ProtNLM"/>
    </source>
</evidence>
<keyword evidence="1" id="KW-0472">Membrane</keyword>
<dbReference type="AlphaFoldDB" id="A0A2K8QGX3"/>
<keyword evidence="3" id="KW-1185">Reference proteome</keyword>
<evidence type="ECO:0000313" key="2">
    <source>
        <dbReference type="EMBL" id="ATZ92692.1"/>
    </source>
</evidence>
<feature type="transmembrane region" description="Helical" evidence="1">
    <location>
        <begin position="84"/>
        <end position="111"/>
    </location>
</feature>
<dbReference type="Proteomes" id="UP000231901">
    <property type="component" value="Chromosome"/>
</dbReference>
<sequence>MNNLFSFLAGLVFGLGLLISGMANPQKVLGFLDITRQWDPSLALVMGGALVVGVMGFRVVGRMSKPLCVASFSLPLKKAVDKPLVVGSLLFGIGWGMAGICPGPALVLLSYGTVKGWVFFASMLAGMGLYEWFVARKRATVP</sequence>
<gene>
    <name evidence="2" type="ORF">CVE23_01050</name>
</gene>
<keyword evidence="1" id="KW-1133">Transmembrane helix</keyword>
<keyword evidence="1" id="KW-0812">Transmembrane</keyword>
<dbReference type="EMBL" id="CP025003">
    <property type="protein sequence ID" value="ATZ92692.1"/>
    <property type="molecule type" value="Genomic_DNA"/>
</dbReference>
<protein>
    <recommendedName>
        <fullName evidence="4">YeeE/YedE family protein</fullName>
    </recommendedName>
</protein>
<dbReference type="RefSeq" id="WP_100848696.1">
    <property type="nucleotide sequence ID" value="NZ_BMJF01000014.1"/>
</dbReference>
<evidence type="ECO:0000256" key="1">
    <source>
        <dbReference type="SAM" id="Phobius"/>
    </source>
</evidence>
<name>A0A2K8QGX3_9GAMM</name>